<proteinExistence type="predicted"/>
<evidence type="ECO:0000313" key="1">
    <source>
        <dbReference type="EMBL" id="TRV65306.1"/>
    </source>
</evidence>
<dbReference type="EMBL" id="SFAC01000050">
    <property type="protein sequence ID" value="TRV65306.1"/>
    <property type="molecule type" value="Genomic_DNA"/>
</dbReference>
<dbReference type="Proteomes" id="UP000317165">
    <property type="component" value="Unassembled WGS sequence"/>
</dbReference>
<sequence>MGFYWVQIKETPNKSNAFYCPGKLRLRNFPLNFPHLPISKYYNKHGYTQKNQRLYPWVGVGEVARKKLVK</sequence>
<name>A0A552Q7V6_9CHRO</name>
<reference evidence="1 2" key="1">
    <citation type="submission" date="2019-01" db="EMBL/GenBank/DDBJ databases">
        <title>Coherence of Microcystis species and biogeography revealed through population genomics.</title>
        <authorList>
            <person name="Perez-Carrascal O.M."/>
            <person name="Terrat Y."/>
            <person name="Giani A."/>
            <person name="Fortin N."/>
            <person name="Tromas N."/>
            <person name="Shapiro B.J."/>
        </authorList>
    </citation>
    <scope>NUCLEOTIDE SEQUENCE [LARGE SCALE GENOMIC DNA]</scope>
    <source>
        <strain evidence="1">Mp_MB_F_20051200_S9</strain>
    </source>
</reference>
<organism evidence="1 2">
    <name type="scientific">Microcystis panniformis Mp_MB_F_20051200_S9</name>
    <dbReference type="NCBI Taxonomy" id="2486223"/>
    <lineage>
        <taxon>Bacteria</taxon>
        <taxon>Bacillati</taxon>
        <taxon>Cyanobacteriota</taxon>
        <taxon>Cyanophyceae</taxon>
        <taxon>Oscillatoriophycideae</taxon>
        <taxon>Chroococcales</taxon>
        <taxon>Microcystaceae</taxon>
        <taxon>Microcystis</taxon>
    </lineage>
</organism>
<comment type="caution">
    <text evidence="1">The sequence shown here is derived from an EMBL/GenBank/DDBJ whole genome shotgun (WGS) entry which is preliminary data.</text>
</comment>
<dbReference type="AlphaFoldDB" id="A0A552Q7V6"/>
<protein>
    <submittedName>
        <fullName evidence="1">Uncharacterized protein</fullName>
    </submittedName>
</protein>
<gene>
    <name evidence="1" type="ORF">EWV53_04330</name>
</gene>
<evidence type="ECO:0000313" key="2">
    <source>
        <dbReference type="Proteomes" id="UP000317165"/>
    </source>
</evidence>
<accession>A0A552Q7V6</accession>